<reference evidence="1 2" key="1">
    <citation type="submission" date="2016-12" db="EMBL/GenBank/DDBJ databases">
        <title>Genome sequencing of Methylocaldum marinum.</title>
        <authorList>
            <person name="Takeuchi M."/>
            <person name="Kamagata Y."/>
            <person name="Hiraoka S."/>
            <person name="Oshima K."/>
            <person name="Hattori M."/>
            <person name="Iwasaki W."/>
        </authorList>
    </citation>
    <scope>NUCLEOTIDE SEQUENCE [LARGE SCALE GENOMIC DNA]</scope>
    <source>
        <strain evidence="1 2">S8</strain>
    </source>
</reference>
<sequence length="64" mass="6977">MANGPFVYTKVESLEGKPKVFGGECAGLVQWHTKAGKAGTWREGIKVRGNGDKIRVVPDANAWY</sequence>
<accession>A0A250KX39</accession>
<gene>
    <name evidence="1" type="ORF">sS8_4290</name>
</gene>
<dbReference type="EMBL" id="AP017928">
    <property type="protein sequence ID" value="BBA36220.1"/>
    <property type="molecule type" value="Genomic_DNA"/>
</dbReference>
<proteinExistence type="predicted"/>
<evidence type="ECO:0000313" key="1">
    <source>
        <dbReference type="EMBL" id="BBA36220.1"/>
    </source>
</evidence>
<keyword evidence="2" id="KW-1185">Reference proteome</keyword>
<name>A0A250KX39_9GAMM</name>
<organism evidence="1 2">
    <name type="scientific">Methylocaldum marinum</name>
    <dbReference type="NCBI Taxonomy" id="1432792"/>
    <lineage>
        <taxon>Bacteria</taxon>
        <taxon>Pseudomonadati</taxon>
        <taxon>Pseudomonadota</taxon>
        <taxon>Gammaproteobacteria</taxon>
        <taxon>Methylococcales</taxon>
        <taxon>Methylococcaceae</taxon>
        <taxon>Methylocaldum</taxon>
    </lineage>
</organism>
<dbReference type="KEGG" id="mmai:sS8_4290"/>
<dbReference type="Proteomes" id="UP000266313">
    <property type="component" value="Chromosome"/>
</dbReference>
<protein>
    <submittedName>
        <fullName evidence="1">Uncharacterized protein</fullName>
    </submittedName>
</protein>
<dbReference type="AlphaFoldDB" id="A0A250KX39"/>
<evidence type="ECO:0000313" key="2">
    <source>
        <dbReference type="Proteomes" id="UP000266313"/>
    </source>
</evidence>